<dbReference type="PANTHER" id="PTHR43775:SF51">
    <property type="entry name" value="INACTIVE PHENOLPHTHIOCEROL SYNTHESIS POLYKETIDE SYNTHASE TYPE I PKS1-RELATED"/>
    <property type="match status" value="1"/>
</dbReference>
<feature type="domain" description="Carrier" evidence="11">
    <location>
        <begin position="3964"/>
        <end position="4039"/>
    </location>
</feature>
<comment type="caution">
    <text evidence="9">Lacks conserved residue(s) required for the propagation of feature annotation.</text>
</comment>
<feature type="domain" description="PKS/mFAS DH" evidence="13">
    <location>
        <begin position="2921"/>
        <end position="3191"/>
    </location>
</feature>
<evidence type="ECO:0000256" key="9">
    <source>
        <dbReference type="PROSITE-ProRule" id="PRU01363"/>
    </source>
</evidence>
<evidence type="ECO:0000259" key="13">
    <source>
        <dbReference type="PROSITE" id="PS52019"/>
    </source>
</evidence>
<dbReference type="InterPro" id="IPR013968">
    <property type="entry name" value="PKS_KR"/>
</dbReference>
<dbReference type="InterPro" id="IPR002364">
    <property type="entry name" value="Quin_OxRdtase/zeta-crystal_CS"/>
</dbReference>
<feature type="domain" description="Carrier" evidence="11">
    <location>
        <begin position="1980"/>
        <end position="2055"/>
    </location>
</feature>
<feature type="region of interest" description="C-terminal hotdog fold" evidence="9">
    <location>
        <begin position="6505"/>
        <end position="6637"/>
    </location>
</feature>
<dbReference type="InterPro" id="IPR011032">
    <property type="entry name" value="GroES-like_sf"/>
</dbReference>
<dbReference type="SMART" id="SM00826">
    <property type="entry name" value="PKS_DH"/>
    <property type="match status" value="3"/>
</dbReference>
<evidence type="ECO:0000256" key="5">
    <source>
        <dbReference type="ARBA" id="ARBA00022679"/>
    </source>
</evidence>
<evidence type="ECO:0000256" key="2">
    <source>
        <dbReference type="ARBA" id="ARBA00004792"/>
    </source>
</evidence>
<dbReference type="RefSeq" id="WP_209664758.1">
    <property type="nucleotide sequence ID" value="NZ_JAGGMS010000001.1"/>
</dbReference>
<dbReference type="NCBIfam" id="NF045894">
    <property type="entry name" value="PKS_plus_SDR"/>
    <property type="match status" value="1"/>
</dbReference>
<dbReference type="Gene3D" id="3.30.70.250">
    <property type="entry name" value="Malonyl-CoA ACP transacylase, ACP-binding"/>
    <property type="match status" value="2"/>
</dbReference>
<evidence type="ECO:0000256" key="1">
    <source>
        <dbReference type="ARBA" id="ARBA00001957"/>
    </source>
</evidence>
<dbReference type="Pfam" id="PF21089">
    <property type="entry name" value="PKS_DH_N"/>
    <property type="match status" value="3"/>
</dbReference>
<dbReference type="InterPro" id="IPR020841">
    <property type="entry name" value="PKS_Beta-ketoAc_synthase_dom"/>
</dbReference>
<evidence type="ECO:0000256" key="4">
    <source>
        <dbReference type="ARBA" id="ARBA00022553"/>
    </source>
</evidence>
<dbReference type="InterPro" id="IPR049551">
    <property type="entry name" value="PKS_DH_C"/>
</dbReference>
<evidence type="ECO:0000313" key="14">
    <source>
        <dbReference type="EMBL" id="MBP2181321.1"/>
    </source>
</evidence>
<dbReference type="Gene3D" id="3.10.129.110">
    <property type="entry name" value="Polyketide synthase dehydratase"/>
    <property type="match status" value="3"/>
</dbReference>
<dbReference type="Pfam" id="PF08659">
    <property type="entry name" value="KR"/>
    <property type="match status" value="4"/>
</dbReference>
<dbReference type="Pfam" id="PF08990">
    <property type="entry name" value="Docking"/>
    <property type="match status" value="1"/>
</dbReference>
<dbReference type="Pfam" id="PF18369">
    <property type="entry name" value="PKS_DE"/>
    <property type="match status" value="1"/>
</dbReference>
<dbReference type="InterPro" id="IPR015083">
    <property type="entry name" value="NorB/c/GfsB-D-like_docking"/>
</dbReference>
<evidence type="ECO:0000313" key="15">
    <source>
        <dbReference type="Proteomes" id="UP000741013"/>
    </source>
</evidence>
<feature type="active site" description="Proton donor; for dehydratase activity" evidence="9">
    <location>
        <position position="1108"/>
    </location>
</feature>
<dbReference type="InterPro" id="IPR020843">
    <property type="entry name" value="ER"/>
</dbReference>
<feature type="domain" description="Ketosynthase family 3 (KS3)" evidence="12">
    <location>
        <begin position="5503"/>
        <end position="5924"/>
    </location>
</feature>
<dbReference type="InterPro" id="IPR009081">
    <property type="entry name" value="PP-bd_ACP"/>
</dbReference>
<proteinExistence type="predicted"/>
<dbReference type="Gene3D" id="3.40.50.720">
    <property type="entry name" value="NAD(P)-binding Rossmann-like Domain"/>
    <property type="match status" value="4"/>
</dbReference>
<dbReference type="InterPro" id="IPR020806">
    <property type="entry name" value="PKS_PP-bd"/>
</dbReference>
<dbReference type="InterPro" id="IPR020807">
    <property type="entry name" value="PKS_DH"/>
</dbReference>
<feature type="region of interest" description="N-terminal hotdog fold" evidence="9">
    <location>
        <begin position="2921"/>
        <end position="3045"/>
    </location>
</feature>
<evidence type="ECO:0000256" key="7">
    <source>
        <dbReference type="ARBA" id="ARBA00023268"/>
    </source>
</evidence>
<comment type="cofactor">
    <cofactor evidence="1">
        <name>pantetheine 4'-phosphate</name>
        <dbReference type="ChEBI" id="CHEBI:47942"/>
    </cofactor>
</comment>
<dbReference type="InterPro" id="IPR018201">
    <property type="entry name" value="Ketoacyl_synth_AS"/>
</dbReference>
<dbReference type="Gene3D" id="3.90.180.10">
    <property type="entry name" value="Medium-chain alcohol dehydrogenases, catalytic domain"/>
    <property type="match status" value="2"/>
</dbReference>
<feature type="domain" description="Carrier" evidence="11">
    <location>
        <begin position="5410"/>
        <end position="5485"/>
    </location>
</feature>
<evidence type="ECO:0000256" key="10">
    <source>
        <dbReference type="SAM" id="Coils"/>
    </source>
</evidence>
<dbReference type="InterPro" id="IPR016036">
    <property type="entry name" value="Malonyl_transacylase_ACP-bd"/>
</dbReference>
<name>A0ABS4PPF8_9PSEU</name>
<dbReference type="CDD" id="cd05195">
    <property type="entry name" value="enoyl_red"/>
    <property type="match status" value="2"/>
</dbReference>
<keyword evidence="3" id="KW-0596">Phosphopantetheine</keyword>
<dbReference type="PROSITE" id="PS01162">
    <property type="entry name" value="QOR_ZETA_CRYSTAL"/>
    <property type="match status" value="1"/>
</dbReference>
<feature type="region of interest" description="C-terminal hotdog fold" evidence="9">
    <location>
        <begin position="3056"/>
        <end position="3191"/>
    </location>
</feature>
<accession>A0ABS4PPF8</accession>
<keyword evidence="7" id="KW-0511">Multifunctional enzyme</keyword>
<dbReference type="SMART" id="SM00823">
    <property type="entry name" value="PKS_PP"/>
    <property type="match status" value="4"/>
</dbReference>
<dbReference type="InterPro" id="IPR049552">
    <property type="entry name" value="PKS_DH_N"/>
</dbReference>
<dbReference type="InterPro" id="IPR041618">
    <property type="entry name" value="PKS_DE"/>
</dbReference>
<dbReference type="PROSITE" id="PS52019">
    <property type="entry name" value="PKS_MFAS_DH"/>
    <property type="match status" value="3"/>
</dbReference>
<dbReference type="Gene3D" id="3.40.50.11460">
    <property type="match status" value="2"/>
</dbReference>
<dbReference type="InterPro" id="IPR001227">
    <property type="entry name" value="Ac_transferase_dom_sf"/>
</dbReference>
<dbReference type="SUPFAM" id="SSF47336">
    <property type="entry name" value="ACP-like"/>
    <property type="match status" value="4"/>
</dbReference>
<keyword evidence="10" id="KW-0175">Coiled coil</keyword>
<dbReference type="SMART" id="SM00827">
    <property type="entry name" value="PKS_AT"/>
    <property type="match status" value="4"/>
</dbReference>
<dbReference type="SUPFAM" id="SSF55048">
    <property type="entry name" value="Probable ACP-binding domain of malonyl-CoA ACP transacylase"/>
    <property type="match status" value="4"/>
</dbReference>
<dbReference type="InterPro" id="IPR055123">
    <property type="entry name" value="SpnB-like_Rossmann"/>
</dbReference>
<feature type="domain" description="PKS/mFAS DH" evidence="13">
    <location>
        <begin position="6368"/>
        <end position="6637"/>
    </location>
</feature>
<dbReference type="Pfam" id="PF00698">
    <property type="entry name" value="Acyl_transf_1"/>
    <property type="match status" value="4"/>
</dbReference>
<dbReference type="Pfam" id="PF13602">
    <property type="entry name" value="ADH_zinc_N_2"/>
    <property type="match status" value="2"/>
</dbReference>
<protein>
    <submittedName>
        <fullName evidence="14">Candicidin polyketide synthase FscE</fullName>
    </submittedName>
</protein>
<dbReference type="InterPro" id="IPR014030">
    <property type="entry name" value="Ketoacyl_synth_N"/>
</dbReference>
<dbReference type="Gene3D" id="3.30.70.3290">
    <property type="match status" value="4"/>
</dbReference>
<dbReference type="InterPro" id="IPR013154">
    <property type="entry name" value="ADH-like_N"/>
</dbReference>
<feature type="domain" description="Ketosynthase family 3 (KS3)" evidence="12">
    <location>
        <begin position="34"/>
        <end position="458"/>
    </location>
</feature>
<dbReference type="Gene3D" id="1.10.287.1960">
    <property type="match status" value="2"/>
</dbReference>
<dbReference type="Pfam" id="PF14765">
    <property type="entry name" value="PS-DH"/>
    <property type="match status" value="3"/>
</dbReference>
<feature type="region of interest" description="N-terminal hotdog fold" evidence="9">
    <location>
        <begin position="6368"/>
        <end position="6494"/>
    </location>
</feature>
<dbReference type="InterPro" id="IPR036291">
    <property type="entry name" value="NAD(P)-bd_dom_sf"/>
</dbReference>
<keyword evidence="15" id="KW-1185">Reference proteome</keyword>
<dbReference type="SMART" id="SM00822">
    <property type="entry name" value="PKS_KR"/>
    <property type="match status" value="4"/>
</dbReference>
<dbReference type="CDD" id="cd08952">
    <property type="entry name" value="KR_1_SDR_x"/>
    <property type="match status" value="1"/>
</dbReference>
<dbReference type="SUPFAM" id="SSF52151">
    <property type="entry name" value="FabD/lysophospholipase-like"/>
    <property type="match status" value="4"/>
</dbReference>
<dbReference type="SMART" id="SM01294">
    <property type="entry name" value="PKS_PP_betabranch"/>
    <property type="match status" value="4"/>
</dbReference>
<feature type="active site" description="Proton donor; for dehydratase activity" evidence="9">
    <location>
        <position position="3117"/>
    </location>
</feature>
<dbReference type="InterPro" id="IPR014043">
    <property type="entry name" value="Acyl_transferase_dom"/>
</dbReference>
<dbReference type="SUPFAM" id="SSF53901">
    <property type="entry name" value="Thiolase-like"/>
    <property type="match status" value="4"/>
</dbReference>
<dbReference type="PROSITE" id="PS52004">
    <property type="entry name" value="KS3_2"/>
    <property type="match status" value="4"/>
</dbReference>
<evidence type="ECO:0000256" key="8">
    <source>
        <dbReference type="ARBA" id="ARBA00023315"/>
    </source>
</evidence>
<dbReference type="InterPro" id="IPR006162">
    <property type="entry name" value="Ppantetheine_attach_site"/>
</dbReference>
<feature type="domain" description="Ketosynthase family 3 (KS3)" evidence="12">
    <location>
        <begin position="4061"/>
        <end position="4482"/>
    </location>
</feature>
<sequence length="7272" mass="762105">MNAPNEKVVEALRVAMKDAERLRRQNRELVAAASEPIAIVAMSCRFPGGIDSPESLWELVASGGDAISGFPAGRGWDTESLASAETDERGTSMSLQGGFLPGVADFDPGFFGISPREAVTMDPQQRLLLETTWEAIERAGIDPSKLRGSRTGMFVGTNGQDYSHLMVRSVADATGDIGTGIAASAMSGRVSYELGLEGPSVTVDTACSSSLVALHLAAHALRNGECSLALAGGVNIMATPGSLVEFSRQGGLARDGRCKAFSDDADGTGWSEGVGLLVLERLSDAQRNGHEVLAVVRGSAVNSDGESNGFTAPNGRAQQRVIRQALDRCGLAPADVDVVEAHGTGTPLGDPIEARSLLATYGQNREHPLLLGSIKSNLGHTQAAAGVAGVIKMVMAMRHDLVPKTLHVAKPSTHVDWTTGAVRLLTEATAWPETGRAYRAAVSSFGVSGTNAHAIIEQAPPITVEALSDVPAPAVVPWVLAGRTPSALRAQVSSLLSFVDSERPVDLALSLATTRTSFEHRLAVVGGSLEELRGSLSAWVENGTAPGVVTGEVNGRAKLGVLFSGQGAQRIGMGRELYARFPAFATAFDEVLAELDRHLEGSLRDVVWGDDAELLNQTGWTQPALFAIEVALFRLAESWGLAPDFVTGHSIGEIAAAHVAGVFSLEDAAGLVAARARLMQALPAGGAMVAIKATEDEITPLLTEGVSIAAINGPSSVVIAGDEAAVLAIAEGFERTTRLKVSHAFHSPLMDPMLEDFRRFAEGVAYAEPTIPVVSNLTGELATANELRSADYWVRHVREAVRFADGVRALAAAGAGVLLELGPDGALSGLAQQSADLPVAPALRKDRGEEAAILGALGKLHVSGVTVDWSAVLDGTGARRVALPTYAFQHEKYWPSVSVRSGDISGLGLDSAEHPLLGAATTVAGSGELIMTGRLSLESHPWLADHAVGGAVLFPGTGFLELALRAADQVGCDRVHELTLVVPLVLAEKTSVTVQVWVGSPDAAGRRPISVHSQHGNAESWVQHASGSLSDGAAVAPFDAAEWPPAGAQALDLDGFYERFAETGLTYGPVFQGVKAVWQGDGEIFAEVALPDSVEDAGEFGVHPALLDSALHASLFVHPDREDSGLLPFSWSGVSQHASGASTLRVRLAATADDAISVTAVDVQGEPVLSVESLALRSATAESTARAQSEQDSLFRLDWVTQPGAKSTEDTRWAVLGVGEAALGAAVAATGGSRVASLSELAELAELSGGVPGMVLWPVASESDGAEAVHELTARVLGTVQDWLADQRFGDSCLVVVTRGAVAAGDENVDDLPAAAVWGLVRTAQSENPGRLLLLDLDQAETDVLGTLPALRANGETQIAARDGELHVGRLARLAAGTALVPPVGVPWRLDSGRKGSLDGLTLAPAPQLLDPVEGRQVRIAVRAAGLNFRDVLNALGMYPGDAGLFGSEAAGVVLETGPEVTGLRPGDRVMGMLFGGMGPLGVVDERLLTKLPEEFSFETGASIPLVFLTAYYALVDLADLQPGEKVLVHAGAGGVGMAAVQLAQHLGAEVFATASEGKWDTLRSLGLDEDHIASSRSLDFEAKFPQVDVVLNALAGEFIDASLRLLVPGGRFLEMGKTDLRDPESLPEVRYQAFDLGWVDPDRIGAMLAELKELFAAGSIRPLPIVSWDVRRSRDAFRFMSRAQHIGKIVLTVPPGWDPDGTVLITGGTGGLGGVLARHLVTTRGMRNLLLVSRSGENAAGAVELRDELIEAGASVTIAACDVADRDALESLLKTVPAEHPLTAVVHTAGVLDDGIVGSMTPERLDTVLRPKVDAAWHLHELTRGLDLAGFVLYSSVSGVMGSAGQANYSAANVWLDALAHRRRSEGLAATSVAWGAWTPEIGMTATVSDADMRRMSESTNPLSVEQGLALFDAAIGCDEPLLVALNGGAGQAGPAQGHVPALLRGLMRTGRRTAASGTSGGEGLAQQLLGMPEDERIRHLTEMMRTEAAAVLGHSSPEAIGVDREFRQLGFDSLTAVELRNRLGSATGMTLPATLVFDYPTPRVLAEYLLDELVGEAAELTEIAPQAVGTADDPVVIVGMSCRFPGGIDSPEDLWQFLLDGGDAITDFPPDRGWESDPTGGTEGAKGGFLADMAGFDTGFFGISPREAKAMDPQQRLVLEVSWEAIERAGIDAADLRGSQTGVFIGTGGQDYTNVVLRANEDLEGHASTGLAAAVISGRVSYSFGFVGPSLTIDTACSSSLTALHLAAQSLRTGESSLALVGGVAVMSTPMSFAGFTAQGGLAPDGRCRAFSDDASGTSWSEGVGVLVLERLSEARRHGHQVLATLRGSAVNQDGASNGLTAPNGPSQRRVIRAALAGAGLAASDVDVVEAHGTGTKLGDPIEAQALLATYGQDRERPLLLGSVKSNLGHTQAAAGVAGVIKTVLALRHGVVPKTLHVAQPTSHVDWNAGAVELVTEATEWPEVNRARRAGVSSFSLSGTNAHVIFEHTPVVEAELPERDEPELVPLVVSAKTPEAVDGQLERIRAFLGGNSALDTGYSLVTTRTELEHRAVLLSTKDGVTEVARGTAAERPLAVLFSGQGSQRLGMGRELHARYPVFAEALDGVLAGLDPDVREVMWGGSADRLNTTGYTQPALFAIEVALYRLVESWGVKPRFLAGHSIGEIAAAHVAGVLSLEDACTLVTARSKLMQALPAGGAMVAIRATEAQVTPLLTEGVSIAAVNGPSSVVIAGDEAAVLAIAEGFEKTSRLKVSHAFHSPLMDPMLDEFRAAIEGLTFNEPRVPVITSGDVTSPEYWVRHVRDTVRFADAVSTLAAERVGVFLELGPDGVLSAMVAESAPDAVVVPVLRKDRPEEAAALTALAKLHVNGVPVDWKSWFTGTGARRVDLPTYAFQHERCWPSMATGGRAGDVAGLGLFSTKHPLLTAAMAVAGSDEIVLTGRLALNTHPWLADHQVGGRVVFPGTGFLDLVIRAGDLVGCDRVEGLALMVPLAFDDRSGVAVQVRVGEVDEHGRREVGVYAQPADGTGREWTHHVGGTLSNSESEAERIDEWPPAGAEPVDLDGHYDRLAEQGGLSYGPVFQGLKAVWRTESAVYAEVELPEHVEDAAAYGLHPALLDAALHAIVFFDEEDHGLPFAWHGASLHAVGASVLRVRLSRTGTDSMSVTAVDVEGAPVLSVESLSLRHSSVDEAPRQQGRVGDSLFVVDWSPAELAADRPAAKWALLGEDLFGLTATAEPDEADALLVQFAGSDGVEAVHELTARAQEVVRDALADESGKPLVVVTRGATAVAGEAVRDLAAAAVWGLVRSAQAENPGRFLLADLDDTAESAAVLNNLTELLELGETQLALRAGSAHLGRLARLSASPALVPPEHTPWRLATANKGSLDELILAPCPDLLEPLAERQVRVAIRAAGLNFRDVLNALGMYPGEAGVFGAEAAGVVVQTGPDVVGLQPGDWVMGMLFGGFGPEGVVDERFLTKLPEDWSFEAGASYPLVFLTAWYALHDLASVRPGEKVLVHAGAGGVGMAAIQLARHLGAEVYATASEGKWDTLRGLGLDDDHIASSRDASFEAKFPQVDVVLNALTGELIDASLRLLGEGGRFLEMGKTDLRDPASLPGIAYQAFDLGWVELDRVQQMHDELKALFASGAIEPLPIRTWDVRRAKDAFRFMSRAQHIGKIVLTVPGQWAPEGTVLITGGTGGLGAELARHLVGSRGVRRLLLTSRRGPDAPGAVELQAELIAHGADVDVVACDAADRESVAGLLAGIPAEHPLTAVVHTAGVLDDGVVGSLTPDRISKVLRPKVDAAWHLHELTRDLDLADFVLYSSISGVMGAAGQGNYAAANSYLDALATQRRAEGLPASSLAWGAWAGAGMASDMDAAALERMARAGTPALSVELGLALFDAAITVDEPLVVPASIVTSSNAAPFAVPPMLRGLMTTGRRKAAAGGRNSGALRKLEGLGREERVKALVELVRTEAAAVLGHDSTDAVDTERDFRQLGFDSLTAVELRNRLGQATGMSLPATLVFDYPTPLVLADFLNTDLFGAGFGDDEPVDEAPALAKVDDEPIVIVGLSCRFPGGINSPEDLWELLVDGRDAISGFPDDRGWDLEWLAGGGPGSSVTGQGGFLPGVAGFDPGFFGISPREAVAMDPQQRLLLETSWEAIERAGIDPGSLRGSRTGVYVGTSGQDYSQLVMGAQESMEGHAGTGTSASVISGRLSYTFGLEGPAVTVDTACSSSLVALHFAAQALRNGECSLALAGGVTVMATPGMFMEFSRQGGLAQDGRCKAFADGADGTGWSEGVGVLVVERLSDAQRHGHKVLAVVKGSAINQDGASNGLTAPNGPSQQRVIRQALATAGLSTSDVDAVEAHGTGTALGDPIEAQALLATYGRNRDEPLWLGSVKSNLGHTQAAAGVAGVIKMVMALQHGVLPRTLHVEQPSSHVDWNAGKVSLLTAPREWPEVDRPYRAGISSFGISGTNAHIILEQAPVTETAVPEPTFTPAVVPWLVSAKSEAALDDQLGRVRTLSGSPVDIGYSLAVGRSRFEHRAVLVGGTEVARGTASTRKLTLLFAGQGSQRLGMGRELYERFPVFRAALDEVFEYLDVRDVMWGEDADALNQTGNAQPALFALEVALFRLVESWGIKPDALAGHSIGEIAAAHVAGVLSLEDACTLIEARARLMQALPTGGAMVAIKAREDEITLTEGVSIAAVNGPDSVVIAGEEAAVLAIAEGFEKTTRLKVSHAFHSPLMDPMLDDFRAAIEGLTFHEPTIPMSGDVTTVDYWVRHVRETVRFADHLNAESAYFELGPDSTLSAMAAAVAELAVPALRKDRDEETALLTALARLHVAGVRVDWAAWFDGTGAQQVDLPTYAFQHEDYWVEGGGFGTRFSAGQDPVDQAFWAAVEREDLETLAETLELDNDTVSTVVPALSAWRTRRHAQSTVDSWLFREEWQQLTPADAGLSGSWLVAVPADTIDNTDDIWTGALIGSLGDDVTRVEVTDRATLAGRLAGITASRVLSLVGVTETATLLQALGDAGVLAPVWAVTRGAVSIGRTDPVLHADQAAVWGLGRVAALEQPQRWGGLLDLPEKLDDRVLRRLPAVFAGTEDQVAVRPHGVFGRRLIAASGERAIWEPTGTALITGGTGALGARVARDLARRGIDRLVLVSRRGPAAPGATELRDELAALGTEVTIEACDVADRDAVAALLDGLPDLTAVVHTAGVLDDGVLESLTPERFEAVFAAKVTSAQVLDELTRDRDLAAFVLFSSVAGAVGNPGQGNYAAANAVLDALAQQRRDRGLPATSIAWGAWAGGGMADQGKTGDAMQRAGAATLDPELAITALWQAAADASATTVVAELRQPQLLHGLLSMRPSPLLSELPEARRVLDEVETERREAASAASELQRSLRGLSGEQRVEPVLDLVRTRAAEVLGHSGKEAVSVDKAFRDLGFDSLTAVELRNQLAALTGLTLPASLVFDYPTPQVLAEYLLSELLGEGSMLDEPAAAAEVTDEPVVIVGLSCRFPGGVDTPEDLWQLLVEGGDAISEFPEDRGWESDWLTGDGPSSGATGRGGFLPGVAGFDASFFGISPREAVAMDPQQRLLLESTWEAIERAGIDPTSLRGSRTGVYVGTNGQDYQHLVMRSQDDMEGHAGTGTSASVISGRLSYTFGFEGPAVTVDTACSSSLVALHFAAKALRDGECSLALASGVTVMTTPSSFGGFDRQGGLAQDGRSKAFADGADGTGWSEGVGVLVVERLSDAERNGHKILAVVRGSAINQDGASNGLTAPNGPSQQRVIRQALASAGLQASDVDAVEAHGTGTALGDPIEAQALLATYGRNRNEPLWLGSVKSNLGHTQAAAGVAGVIKMVLAMQHGVLPRTMHVTRPSSHVDWTSGAVSLLTAPREWPEVDRPYRAGVSSFGISGTNAHVILEQAPPQAQVIEQARVAPSVVPLPVSARTRSALDAQLDRVRAVEENPLDTGYSLVTGRANLDHRAVLLSTQDGLTEVARGSATERSLGVLFSGQGSQRIGMGRELHARFEVFADVLDAVLAQLDPRVRDVMWGEDQEALNQTGFAQPALFAVEVALFRLVESWGIRPDYLAGHSIGEVAAAHVAGVFSLEDACKLVNARASLMQALPGVETASRSDSVEGGGGRRVGAMIAIQATEDELTLPEGVSIAAVNGPRSLVIAGDEEAAEAVAAKFAKSRRLPVSHAFHSPLMNPMLDDFRAVVAGLTLAEPRLKVVTSGDVTSPEYWVRHVRDTVRFADGVRTMTEAGVTAFLELGPDGVLTAMAAESAPDAVLVPVCRKDRDEETAALTALAKLHVSGVGVDWRPLFAGTGARRVDLPAYAFQHEDFWPTTAGARRGDVGDIGLVAAEHPLLGAAMPVAGSDGVVFTSRIAPSALPWISEHVVHGVATFPETGFAEVAIRAADQVGCDRVEELTVTTPLVLGERDAVALQVWVRAADEQGRRAVEIYSRPADASTSVETWTTHATGVLTTGERIAEFPAEWPPAGAEAVDLADWYDDSEFGATFRGLKEAWLSGDEVYAEVELPEDLADAAYFGLHPALLATAVQAVDLADVDGLDAGLSPAAWSGLSLHASGATVLRVKLKRTGRDSVSLAAADGEGAPVFSVESLAMHPLVAARETVSTQQEALLAVDWVPVPAELAPVPEGSRWAVVGADELGVGAAVKSAGFDVSAAAESLVDTIAESDGVPDLVLVPVTGGSEGDVPQLVREITGRVLGIVQEYLADSRFARSRVLFVTRGGGDLTAAPVWGLVRTAQSENPGSFLLVDVDGEDHSLDLLPMLPALLASGESQVVVRDGTPRVGRLARAAEGTPAADWDPEGTVLVTGGTGGLGAELARHLVGERGVRHLVLTSRRGQDAPGALELRAELTAHGADVDVVACDVADRASVDALLAGISGDLTAVIHTAGVLDDGVVASLTPERLDTVMRPKVDGAWHLHEATKDLGLAAFVLYSSVSGVLGSAGQGNYAAANVFLDTLARHRRDLGLPATSLAWGPWTQDGGMTSGLDAGAVERMERSITPPLSLAQGLALFDAATARDDAVLVPLRVRTGNARSDAPIAPILRGLVRTGRRTAGGRAGGGAGLAQRLTGMRENERVRFVMDLVRTHASVVLGHASADAIEPDREFRQLGFDSLTAVELRNSLAAATGAVLPATLVFDYPTPTALAEFLVAELLGTAPDEGPSLLAELDRLESALSASDAGELARAGVAARLRNLLAQVGGAGKAEEAAPVAERIHAASTDEVLAFIDNELGRGSADR</sequence>
<comment type="pathway">
    <text evidence="2">Antibiotic biosynthesis.</text>
</comment>
<dbReference type="Pfam" id="PF22953">
    <property type="entry name" value="SpnB_Rossmann"/>
    <property type="match status" value="3"/>
</dbReference>
<feature type="coiled-coil region" evidence="10">
    <location>
        <begin position="5"/>
        <end position="32"/>
    </location>
</feature>
<keyword evidence="8" id="KW-0012">Acyltransferase</keyword>
<dbReference type="Gene3D" id="6.10.140.1830">
    <property type="match status" value="1"/>
</dbReference>
<feature type="domain" description="PKS/mFAS DH" evidence="13">
    <location>
        <begin position="914"/>
        <end position="1185"/>
    </location>
</feature>
<feature type="domain" description="Carrier" evidence="11">
    <location>
        <begin position="7112"/>
        <end position="7187"/>
    </location>
</feature>
<dbReference type="Pfam" id="PF08240">
    <property type="entry name" value="ADH_N"/>
    <property type="match status" value="2"/>
</dbReference>
<dbReference type="Pfam" id="PF00550">
    <property type="entry name" value="PP-binding"/>
    <property type="match status" value="4"/>
</dbReference>
<feature type="region of interest" description="N-terminal hotdog fold" evidence="9">
    <location>
        <begin position="914"/>
        <end position="1036"/>
    </location>
</feature>
<dbReference type="EMBL" id="JAGGMS010000001">
    <property type="protein sequence ID" value="MBP2181321.1"/>
    <property type="molecule type" value="Genomic_DNA"/>
</dbReference>
<dbReference type="Pfam" id="PF16197">
    <property type="entry name" value="KAsynt_C_assoc"/>
    <property type="match status" value="4"/>
</dbReference>
<dbReference type="PANTHER" id="PTHR43775">
    <property type="entry name" value="FATTY ACID SYNTHASE"/>
    <property type="match status" value="1"/>
</dbReference>
<dbReference type="SUPFAM" id="SSF50129">
    <property type="entry name" value="GroES-like"/>
    <property type="match status" value="2"/>
</dbReference>
<evidence type="ECO:0000256" key="3">
    <source>
        <dbReference type="ARBA" id="ARBA00022450"/>
    </source>
</evidence>
<dbReference type="SMART" id="SM00825">
    <property type="entry name" value="PKS_KS"/>
    <property type="match status" value="4"/>
</dbReference>
<organism evidence="14 15">
    <name type="scientific">Amycolatopsis magusensis</name>
    <dbReference type="NCBI Taxonomy" id="882444"/>
    <lineage>
        <taxon>Bacteria</taxon>
        <taxon>Bacillati</taxon>
        <taxon>Actinomycetota</taxon>
        <taxon>Actinomycetes</taxon>
        <taxon>Pseudonocardiales</taxon>
        <taxon>Pseudonocardiaceae</taxon>
        <taxon>Amycolatopsis</taxon>
    </lineage>
</organism>
<feature type="active site" description="Proton acceptor; for dehydratase activity" evidence="9">
    <location>
        <position position="2953"/>
    </location>
</feature>
<dbReference type="CDD" id="cd00833">
    <property type="entry name" value="PKS"/>
    <property type="match status" value="4"/>
</dbReference>
<reference evidence="14 15" key="1">
    <citation type="submission" date="2021-03" db="EMBL/GenBank/DDBJ databases">
        <title>Sequencing the genomes of 1000 actinobacteria strains.</title>
        <authorList>
            <person name="Klenk H.-P."/>
        </authorList>
    </citation>
    <scope>NUCLEOTIDE SEQUENCE [LARGE SCALE GENOMIC DNA]</scope>
    <source>
        <strain evidence="14 15">DSM 45510</strain>
    </source>
</reference>
<dbReference type="SMART" id="SM00829">
    <property type="entry name" value="PKS_ER"/>
    <property type="match status" value="2"/>
</dbReference>
<dbReference type="Gene3D" id="1.10.1200.10">
    <property type="entry name" value="ACP-like"/>
    <property type="match status" value="4"/>
</dbReference>
<dbReference type="InterPro" id="IPR016039">
    <property type="entry name" value="Thiolase-like"/>
</dbReference>
<dbReference type="InterPro" id="IPR050091">
    <property type="entry name" value="PKS_NRPS_Biosynth_Enz"/>
</dbReference>
<dbReference type="PROSITE" id="PS50075">
    <property type="entry name" value="CARRIER"/>
    <property type="match status" value="4"/>
</dbReference>
<feature type="region of interest" description="C-terminal hotdog fold" evidence="9">
    <location>
        <begin position="1048"/>
        <end position="1185"/>
    </location>
</feature>
<dbReference type="Pfam" id="PF02801">
    <property type="entry name" value="Ketoacyl-synt_C"/>
    <property type="match status" value="4"/>
</dbReference>
<dbReference type="SUPFAM" id="SSF51735">
    <property type="entry name" value="NAD(P)-binding Rossmann-fold domains"/>
    <property type="match status" value="10"/>
</dbReference>
<gene>
    <name evidence="14" type="ORF">JOM49_002847</name>
</gene>
<keyword evidence="4" id="KW-0597">Phosphoprotein</keyword>
<dbReference type="Pfam" id="PF00109">
    <property type="entry name" value="ketoacyl-synt"/>
    <property type="match status" value="4"/>
</dbReference>
<dbReference type="CDD" id="cd08956">
    <property type="entry name" value="KR_3_FAS_SDR_x"/>
    <property type="match status" value="3"/>
</dbReference>
<dbReference type="InterPro" id="IPR057326">
    <property type="entry name" value="KR_dom"/>
</dbReference>
<dbReference type="InterPro" id="IPR036736">
    <property type="entry name" value="ACP-like_sf"/>
</dbReference>
<dbReference type="InterPro" id="IPR049900">
    <property type="entry name" value="PKS_mFAS_DH"/>
</dbReference>
<evidence type="ECO:0000256" key="6">
    <source>
        <dbReference type="ARBA" id="ARBA00023194"/>
    </source>
</evidence>
<dbReference type="InterPro" id="IPR032821">
    <property type="entry name" value="PKS_assoc"/>
</dbReference>
<dbReference type="PROSITE" id="PS00606">
    <property type="entry name" value="KS3_1"/>
    <property type="match status" value="4"/>
</dbReference>
<dbReference type="Gene3D" id="3.40.47.10">
    <property type="match status" value="4"/>
</dbReference>
<dbReference type="InterPro" id="IPR042104">
    <property type="entry name" value="PKS_dehydratase_sf"/>
</dbReference>
<dbReference type="InterPro" id="IPR016035">
    <property type="entry name" value="Acyl_Trfase/lysoPLipase"/>
</dbReference>
<dbReference type="Proteomes" id="UP000741013">
    <property type="component" value="Unassembled WGS sequence"/>
</dbReference>
<dbReference type="PROSITE" id="PS00012">
    <property type="entry name" value="PHOSPHOPANTETHEINE"/>
    <property type="match status" value="4"/>
</dbReference>
<dbReference type="Gene3D" id="3.40.366.10">
    <property type="entry name" value="Malonyl-Coenzyme A Acyl Carrier Protein, domain 2"/>
    <property type="match status" value="4"/>
</dbReference>
<keyword evidence="6" id="KW-0045">Antibiotic biosynthesis</keyword>
<feature type="domain" description="Ketosynthase family 3 (KS3)" evidence="12">
    <location>
        <begin position="2074"/>
        <end position="2490"/>
    </location>
</feature>
<dbReference type="InterPro" id="IPR014031">
    <property type="entry name" value="Ketoacyl_synth_C"/>
</dbReference>
<evidence type="ECO:0000259" key="11">
    <source>
        <dbReference type="PROSITE" id="PS50075"/>
    </source>
</evidence>
<comment type="caution">
    <text evidence="14">The sequence shown here is derived from an EMBL/GenBank/DDBJ whole genome shotgun (WGS) entry which is preliminary data.</text>
</comment>
<keyword evidence="5" id="KW-0808">Transferase</keyword>
<feature type="active site" description="Proton acceptor; for dehydratase activity" evidence="9">
    <location>
        <position position="946"/>
    </location>
</feature>
<evidence type="ECO:0000259" key="12">
    <source>
        <dbReference type="PROSITE" id="PS52004"/>
    </source>
</evidence>